<dbReference type="InterPro" id="IPR033932">
    <property type="entry name" value="YtcJ-like"/>
</dbReference>
<name>A0A0A5GIY6_9BACI</name>
<dbReference type="PANTHER" id="PTHR22642:SF2">
    <property type="entry name" value="PROTEIN LONG AFTER FAR-RED 3"/>
    <property type="match status" value="1"/>
</dbReference>
<comment type="caution">
    <text evidence="2">The sequence shown here is derived from an EMBL/GenBank/DDBJ whole genome shotgun (WGS) entry which is preliminary data.</text>
</comment>
<proteinExistence type="predicted"/>
<accession>A0A0A5GIY6</accession>
<gene>
    <name evidence="2" type="ORF">N781_02715</name>
</gene>
<dbReference type="CDD" id="cd01300">
    <property type="entry name" value="YtcJ_like"/>
    <property type="match status" value="1"/>
</dbReference>
<dbReference type="OrthoDB" id="9767366at2"/>
<dbReference type="InterPro" id="IPR011059">
    <property type="entry name" value="Metal-dep_hydrolase_composite"/>
</dbReference>
<protein>
    <submittedName>
        <fullName evidence="2">Metal-dependent hydrolase</fullName>
    </submittedName>
</protein>
<dbReference type="eggNOG" id="COG1574">
    <property type="taxonomic scope" value="Bacteria"/>
</dbReference>
<reference evidence="2 3" key="1">
    <citation type="submission" date="2013-08" db="EMBL/GenBank/DDBJ databases">
        <authorList>
            <person name="Huang J."/>
            <person name="Wang G."/>
        </authorList>
    </citation>
    <scope>NUCLEOTIDE SEQUENCE [LARGE SCALE GENOMIC DNA]</scope>
    <source>
        <strain evidence="2 3">JSM 076056</strain>
    </source>
</reference>
<feature type="domain" description="Amidohydrolase 3" evidence="1">
    <location>
        <begin position="47"/>
        <end position="532"/>
    </location>
</feature>
<keyword evidence="2" id="KW-0378">Hydrolase</keyword>
<dbReference type="GO" id="GO:0016810">
    <property type="term" value="F:hydrolase activity, acting on carbon-nitrogen (but not peptide) bonds"/>
    <property type="evidence" value="ECO:0007669"/>
    <property type="project" value="InterPro"/>
</dbReference>
<evidence type="ECO:0000259" key="1">
    <source>
        <dbReference type="Pfam" id="PF07969"/>
    </source>
</evidence>
<dbReference type="EMBL" id="AVPE01000008">
    <property type="protein sequence ID" value="KGX91964.1"/>
    <property type="molecule type" value="Genomic_DNA"/>
</dbReference>
<sequence>MILDNVRVYDPYEESNPEERYHVVLDGERIHSVNKGLYIRESHEEVVVDGKGYTLTPGFTDSHLHLLRFGLLKSELDLTRATSFKEMKESVEKHYDRIEESHWIFGKGFNDGQFGDINHLLTAKDLNEINLDKYMYFMHQDGHECVISEKLLESLEQEEFFHEQPEAFKERDENGELTGRFKDTLVHFINYHLWERSMEQVKSGIKASMPYLLQYGITTVHTDDRSFIGTFDRLWQAYTELEQEGHLPITAVLHYYMFDKKDLDEFIRNVTLRTGDGTERVKVGAIKIFLDGTQRLHTAAMSSPYPDTPDTTGELLFNEEELKEIVRISAQNDMQVAIHALGDRAVETALSALQQKEARTDELRHRIIHAQTLRSDLLDRLQQVRPYIETQPSFLMAEWDEKDRWTKEELLPYCDAFQSMLNHDIPITLSSDAPIGSLNPLMSVYAAMTRQDLSLQPEGGWMPQERLTVNQSFTGFFRTPAELEFREHDKGRISPGYKADFALLSQHPMLVAPKEWKECHVVETWIRGERVYTREQ</sequence>
<keyword evidence="3" id="KW-1185">Reference proteome</keyword>
<dbReference type="InterPro" id="IPR032466">
    <property type="entry name" value="Metal_Hydrolase"/>
</dbReference>
<dbReference type="Gene3D" id="3.20.20.140">
    <property type="entry name" value="Metal-dependent hydrolases"/>
    <property type="match status" value="1"/>
</dbReference>
<dbReference type="STRING" id="1385510.GCA_000425205_00593"/>
<dbReference type="SUPFAM" id="SSF51556">
    <property type="entry name" value="Metallo-dependent hydrolases"/>
    <property type="match status" value="1"/>
</dbReference>
<dbReference type="InterPro" id="IPR013108">
    <property type="entry name" value="Amidohydro_3"/>
</dbReference>
<dbReference type="AlphaFoldDB" id="A0A0A5GIY6"/>
<dbReference type="Gene3D" id="3.10.310.70">
    <property type="match status" value="1"/>
</dbReference>
<dbReference type="Gene3D" id="2.30.40.10">
    <property type="entry name" value="Urease, subunit C, domain 1"/>
    <property type="match status" value="1"/>
</dbReference>
<evidence type="ECO:0000313" key="2">
    <source>
        <dbReference type="EMBL" id="KGX91964.1"/>
    </source>
</evidence>
<dbReference type="PANTHER" id="PTHR22642">
    <property type="entry name" value="IMIDAZOLONEPROPIONASE"/>
    <property type="match status" value="1"/>
</dbReference>
<dbReference type="SUPFAM" id="SSF51338">
    <property type="entry name" value="Composite domain of metallo-dependent hydrolases"/>
    <property type="match status" value="1"/>
</dbReference>
<dbReference type="Proteomes" id="UP000030528">
    <property type="component" value="Unassembled WGS sequence"/>
</dbReference>
<evidence type="ECO:0000313" key="3">
    <source>
        <dbReference type="Proteomes" id="UP000030528"/>
    </source>
</evidence>
<organism evidence="2 3">
    <name type="scientific">Pontibacillus halophilus JSM 076056 = DSM 19796</name>
    <dbReference type="NCBI Taxonomy" id="1385510"/>
    <lineage>
        <taxon>Bacteria</taxon>
        <taxon>Bacillati</taxon>
        <taxon>Bacillota</taxon>
        <taxon>Bacilli</taxon>
        <taxon>Bacillales</taxon>
        <taxon>Bacillaceae</taxon>
        <taxon>Pontibacillus</taxon>
    </lineage>
</organism>
<dbReference type="RefSeq" id="WP_026799378.1">
    <property type="nucleotide sequence ID" value="NZ_AULI01000002.1"/>
</dbReference>
<dbReference type="Pfam" id="PF07969">
    <property type="entry name" value="Amidohydro_3"/>
    <property type="match status" value="1"/>
</dbReference>